<dbReference type="Gene3D" id="3.30.70.1150">
    <property type="entry name" value="ACT-like. Chain A, domain 2"/>
    <property type="match status" value="1"/>
</dbReference>
<dbReference type="InterPro" id="IPR045865">
    <property type="entry name" value="ACT-like_dom_sf"/>
</dbReference>
<dbReference type="InterPro" id="IPR004789">
    <property type="entry name" value="Acetalactate_synth_ssu"/>
</dbReference>
<keyword evidence="5" id="KW-0100">Branched-chain amino acid biosynthesis</keyword>
<evidence type="ECO:0000313" key="7">
    <source>
        <dbReference type="EMBL" id="GAF71768.1"/>
    </source>
</evidence>
<dbReference type="GO" id="GO:1990610">
    <property type="term" value="F:acetolactate synthase regulator activity"/>
    <property type="evidence" value="ECO:0007669"/>
    <property type="project" value="InterPro"/>
</dbReference>
<evidence type="ECO:0000256" key="4">
    <source>
        <dbReference type="ARBA" id="ARBA00022605"/>
    </source>
</evidence>
<evidence type="ECO:0000259" key="6">
    <source>
        <dbReference type="PROSITE" id="PS51671"/>
    </source>
</evidence>
<dbReference type="GO" id="GO:0009097">
    <property type="term" value="P:isoleucine biosynthetic process"/>
    <property type="evidence" value="ECO:0007669"/>
    <property type="project" value="UniProtKB-UniPathway"/>
</dbReference>
<dbReference type="Pfam" id="PF22629">
    <property type="entry name" value="ACT_AHAS_ss"/>
    <property type="match status" value="1"/>
</dbReference>
<dbReference type="GO" id="GO:0003984">
    <property type="term" value="F:acetolactate synthase activity"/>
    <property type="evidence" value="ECO:0007669"/>
    <property type="project" value="TreeGrafter"/>
</dbReference>
<comment type="pathway">
    <text evidence="1">Amino-acid biosynthesis; L-isoleucine biosynthesis; L-isoleucine from 2-oxobutanoate: step 1/4.</text>
</comment>
<evidence type="ECO:0000256" key="2">
    <source>
        <dbReference type="ARBA" id="ARBA00005025"/>
    </source>
</evidence>
<organism evidence="7">
    <name type="scientific">marine sediment metagenome</name>
    <dbReference type="NCBI Taxonomy" id="412755"/>
    <lineage>
        <taxon>unclassified sequences</taxon>
        <taxon>metagenomes</taxon>
        <taxon>ecological metagenomes</taxon>
    </lineage>
</organism>
<gene>
    <name evidence="7" type="ORF">S01H1_07833</name>
</gene>
<dbReference type="UniPathway" id="UPA00047">
    <property type="reaction ID" value="UER00055"/>
</dbReference>
<sequence length="164" mass="17857">MQKHTISLLVDNEPGVLARVSGLFSGRGFNIASLCVAETLDPSISRITLVTRGDDAVAEQITKQLNKLINVIKVTNLTATACVEREMALIKVSAKADFRAEILRMVDIFRCKVVDVSPTHYTIEVTGTAEKLAAILSLLKPMGIKEIARTGAIALPREKKQRSV</sequence>
<dbReference type="InterPro" id="IPR027271">
    <property type="entry name" value="Acetolactate_synth/TF_NikR_C"/>
</dbReference>
<dbReference type="PANTHER" id="PTHR30239:SF0">
    <property type="entry name" value="ACETOLACTATE SYNTHASE SMALL SUBUNIT 1, CHLOROPLASTIC"/>
    <property type="match status" value="1"/>
</dbReference>
<dbReference type="PANTHER" id="PTHR30239">
    <property type="entry name" value="ACETOLACTATE SYNTHASE SMALL SUBUNIT"/>
    <property type="match status" value="1"/>
</dbReference>
<dbReference type="Gene3D" id="3.30.70.260">
    <property type="match status" value="1"/>
</dbReference>
<evidence type="ECO:0000256" key="5">
    <source>
        <dbReference type="ARBA" id="ARBA00023304"/>
    </source>
</evidence>
<keyword evidence="4" id="KW-0028">Amino-acid biosynthesis</keyword>
<proteinExistence type="inferred from homology"/>
<dbReference type="AlphaFoldDB" id="X0RSM2"/>
<comment type="pathway">
    <text evidence="2">Amino-acid biosynthesis; L-valine biosynthesis; L-valine from pyruvate: step 1/4.</text>
</comment>
<accession>X0RSM2</accession>
<dbReference type="EMBL" id="BARS01004017">
    <property type="protein sequence ID" value="GAF71768.1"/>
    <property type="molecule type" value="Genomic_DNA"/>
</dbReference>
<reference evidence="7" key="1">
    <citation type="journal article" date="2014" name="Front. Microbiol.">
        <title>High frequency of phylogenetically diverse reductive dehalogenase-homologous genes in deep subseafloor sedimentary metagenomes.</title>
        <authorList>
            <person name="Kawai M."/>
            <person name="Futagami T."/>
            <person name="Toyoda A."/>
            <person name="Takaki Y."/>
            <person name="Nishi S."/>
            <person name="Hori S."/>
            <person name="Arai W."/>
            <person name="Tsubouchi T."/>
            <person name="Morono Y."/>
            <person name="Uchiyama I."/>
            <person name="Ito T."/>
            <person name="Fujiyama A."/>
            <person name="Inagaki F."/>
            <person name="Takami H."/>
        </authorList>
    </citation>
    <scope>NUCLEOTIDE SEQUENCE</scope>
    <source>
        <strain evidence="7">Expedition CK06-06</strain>
    </source>
</reference>
<name>X0RSM2_9ZZZZ</name>
<evidence type="ECO:0000256" key="1">
    <source>
        <dbReference type="ARBA" id="ARBA00004974"/>
    </source>
</evidence>
<dbReference type="NCBIfam" id="NF008864">
    <property type="entry name" value="PRK11895.1"/>
    <property type="match status" value="1"/>
</dbReference>
<dbReference type="NCBIfam" id="TIGR00119">
    <property type="entry name" value="acolac_sm"/>
    <property type="match status" value="1"/>
</dbReference>
<dbReference type="Pfam" id="PF10369">
    <property type="entry name" value="ALS_ss_C"/>
    <property type="match status" value="1"/>
</dbReference>
<dbReference type="UniPathway" id="UPA00049">
    <property type="reaction ID" value="UER00059"/>
</dbReference>
<dbReference type="CDD" id="cd04878">
    <property type="entry name" value="ACT_AHAS"/>
    <property type="match status" value="1"/>
</dbReference>
<comment type="similarity">
    <text evidence="3">Belongs to the acetolactate synthase small subunit family.</text>
</comment>
<dbReference type="PROSITE" id="PS51671">
    <property type="entry name" value="ACT"/>
    <property type="match status" value="1"/>
</dbReference>
<evidence type="ECO:0000256" key="3">
    <source>
        <dbReference type="ARBA" id="ARBA00006341"/>
    </source>
</evidence>
<dbReference type="FunFam" id="3.30.70.1150:FF:000001">
    <property type="entry name" value="Acetolactate synthase small subunit"/>
    <property type="match status" value="1"/>
</dbReference>
<dbReference type="InterPro" id="IPR039557">
    <property type="entry name" value="AHAS_ACT"/>
</dbReference>
<comment type="caution">
    <text evidence="7">The sequence shown here is derived from an EMBL/GenBank/DDBJ whole genome shotgun (WGS) entry which is preliminary data.</text>
</comment>
<dbReference type="InterPro" id="IPR054480">
    <property type="entry name" value="AHAS_small-like_ACT"/>
</dbReference>
<dbReference type="InterPro" id="IPR002912">
    <property type="entry name" value="ACT_dom"/>
</dbReference>
<feature type="domain" description="ACT" evidence="6">
    <location>
        <begin position="5"/>
        <end position="79"/>
    </location>
</feature>
<protein>
    <recommendedName>
        <fullName evidence="6">ACT domain-containing protein</fullName>
    </recommendedName>
</protein>
<dbReference type="GO" id="GO:0009099">
    <property type="term" value="P:L-valine biosynthetic process"/>
    <property type="evidence" value="ECO:0007669"/>
    <property type="project" value="UniProtKB-UniPathway"/>
</dbReference>
<dbReference type="GO" id="GO:0005829">
    <property type="term" value="C:cytosol"/>
    <property type="evidence" value="ECO:0007669"/>
    <property type="project" value="TreeGrafter"/>
</dbReference>
<dbReference type="FunFam" id="3.30.70.260:FF:000001">
    <property type="entry name" value="Acetolactate synthase, small subunit"/>
    <property type="match status" value="1"/>
</dbReference>
<dbReference type="SUPFAM" id="SSF55021">
    <property type="entry name" value="ACT-like"/>
    <property type="match status" value="2"/>
</dbReference>
<dbReference type="InterPro" id="IPR019455">
    <property type="entry name" value="Acetolactate_synth_ssu_C"/>
</dbReference>